<dbReference type="Pfam" id="PF00058">
    <property type="entry name" value="Ldl_recept_b"/>
    <property type="match status" value="4"/>
</dbReference>
<dbReference type="Proteomes" id="UP000030765">
    <property type="component" value="Unassembled WGS sequence"/>
</dbReference>
<feature type="repeat" description="LDL-receptor class B" evidence="4">
    <location>
        <begin position="514"/>
        <end position="556"/>
    </location>
</feature>
<protein>
    <submittedName>
        <fullName evidence="6">AGAP008193-PA-like protein</fullName>
    </submittedName>
</protein>
<dbReference type="GO" id="GO:0005886">
    <property type="term" value="C:plasma membrane"/>
    <property type="evidence" value="ECO:0007669"/>
    <property type="project" value="TreeGrafter"/>
</dbReference>
<feature type="repeat" description="LDL-receptor class B" evidence="4">
    <location>
        <begin position="471"/>
        <end position="513"/>
    </location>
</feature>
<dbReference type="PANTHER" id="PTHR46513">
    <property type="entry name" value="VITELLOGENIN RECEPTOR-LIKE PROTEIN-RELATED-RELATED"/>
    <property type="match status" value="1"/>
</dbReference>
<dbReference type="InterPro" id="IPR043504">
    <property type="entry name" value="Peptidase_S1_PA_chymotrypsin"/>
</dbReference>
<dbReference type="InterPro" id="IPR000033">
    <property type="entry name" value="LDLR_classB_rpt"/>
</dbReference>
<dbReference type="VEuPathDB" id="VectorBase:ASIC008885"/>
<dbReference type="GO" id="GO:0004252">
    <property type="term" value="F:serine-type endopeptidase activity"/>
    <property type="evidence" value="ECO:0007669"/>
    <property type="project" value="InterPro"/>
</dbReference>
<reference evidence="6 8" key="1">
    <citation type="journal article" date="2014" name="BMC Genomics">
        <title>Genome sequence of Anopheles sinensis provides insight into genetics basis of mosquito competence for malaria parasites.</title>
        <authorList>
            <person name="Zhou D."/>
            <person name="Zhang D."/>
            <person name="Ding G."/>
            <person name="Shi L."/>
            <person name="Hou Q."/>
            <person name="Ye Y."/>
            <person name="Xu Y."/>
            <person name="Zhou H."/>
            <person name="Xiong C."/>
            <person name="Li S."/>
            <person name="Yu J."/>
            <person name="Hong S."/>
            <person name="Yu X."/>
            <person name="Zou P."/>
            <person name="Chen C."/>
            <person name="Chang X."/>
            <person name="Wang W."/>
            <person name="Lv Y."/>
            <person name="Sun Y."/>
            <person name="Ma L."/>
            <person name="Shen B."/>
            <person name="Zhu C."/>
        </authorList>
    </citation>
    <scope>NUCLEOTIDE SEQUENCE [LARGE SCALE GENOMIC DNA]</scope>
</reference>
<evidence type="ECO:0000256" key="3">
    <source>
        <dbReference type="ARBA" id="ARBA00024195"/>
    </source>
</evidence>
<dbReference type="InterPro" id="IPR011042">
    <property type="entry name" value="6-blade_b-propeller_TolB-like"/>
</dbReference>
<dbReference type="GO" id="GO:0006508">
    <property type="term" value="P:proteolysis"/>
    <property type="evidence" value="ECO:0007669"/>
    <property type="project" value="InterPro"/>
</dbReference>
<dbReference type="EMBL" id="ATLV01016347">
    <property type="status" value="NOT_ANNOTATED_CDS"/>
    <property type="molecule type" value="Genomic_DNA"/>
</dbReference>
<dbReference type="AlphaFoldDB" id="A0A084VTD5"/>
<dbReference type="PROSITE" id="PS50240">
    <property type="entry name" value="TRYPSIN_DOM"/>
    <property type="match status" value="1"/>
</dbReference>
<evidence type="ECO:0000256" key="2">
    <source>
        <dbReference type="ARBA" id="ARBA00022737"/>
    </source>
</evidence>
<sequence>MYCAGGKNNVSACNGDSGGGMFFNINGTWILRGIVSFSPSRPNVNVSLCDSSKPTVFTDVSKYYNWIGRYTNTIEWLKDLKPCSDSMIDNNTECNAVSQFDHDFFIVGLTNSIHRVAMNGNLISSVREETNKNELGGLDFDCVESRFYWSEPATRTIFSAKYDGTDKKVFITKDLEEPTHVAVDWISRRLYWVDYGKEAIEVASLDNPDVRTMVNINVDDPNEIAIDPVLGKLYRIHGSFGIEWSNLDGSESELLLNAKGISSIKASMLTGELCYIDQGTFKIECIDTRTKRTHSFIRNPSSPYTLAVADELVFWTQDNRKYPRNTVFCASGSNDSNACVGGSGGGMFFNVAGTWYLRGIESFNPGRLSMSNSVCDSTKPSVYTDMSKYHKWVMRFANAARWLKGLEPCILEKINKDTMCNAANNFSHGFLIVQLTNTIIRVSMNGDPINNVREDTNESELGAVDYDCAEGRFYWTDLSSKEIFSAKYDGTDEKPFITNDLDEPTHVAVDWISRRLYWVDTEKETIEAASLDDPSMRTVVIANVDNVNEIAVDPLQGKLYRLRNKKHIECSNLDGSQSETLLSTTGISTIKVSLATGELCYVNSATFEIECIETLSKKTRTIMRNPSSPDALSVTEDMFYWTGHKSPCNINNGDCGQGTMCFLNPRAQAGKACKFIKTGTGTSSESDELSSESTD</sequence>
<dbReference type="PANTHER" id="PTHR46513:SF13">
    <property type="entry name" value="EGF-LIKE DOMAIN-CONTAINING PROTEIN"/>
    <property type="match status" value="1"/>
</dbReference>
<dbReference type="GO" id="GO:0060070">
    <property type="term" value="P:canonical Wnt signaling pathway"/>
    <property type="evidence" value="ECO:0007669"/>
    <property type="project" value="TreeGrafter"/>
</dbReference>
<accession>A0A084VTD5</accession>
<dbReference type="SUPFAM" id="SSF50494">
    <property type="entry name" value="Trypsin-like serine proteases"/>
    <property type="match status" value="2"/>
</dbReference>
<dbReference type="GO" id="GO:0042813">
    <property type="term" value="F:Wnt receptor activity"/>
    <property type="evidence" value="ECO:0007669"/>
    <property type="project" value="TreeGrafter"/>
</dbReference>
<dbReference type="EnsemblMetazoa" id="ASIC008885-RA">
    <property type="protein sequence ID" value="ASIC008885-PA"/>
    <property type="gene ID" value="ASIC008885"/>
</dbReference>
<feature type="repeat" description="LDL-receptor class B" evidence="4">
    <location>
        <begin position="145"/>
        <end position="187"/>
    </location>
</feature>
<proteinExistence type="inferred from homology"/>
<feature type="domain" description="Peptidase S1" evidence="5">
    <location>
        <begin position="1"/>
        <end position="72"/>
    </location>
</feature>
<dbReference type="VEuPathDB" id="VectorBase:ASIS013762"/>
<evidence type="ECO:0000256" key="4">
    <source>
        <dbReference type="PROSITE-ProRule" id="PRU00461"/>
    </source>
</evidence>
<dbReference type="Pfam" id="PF00089">
    <property type="entry name" value="Trypsin"/>
    <property type="match status" value="2"/>
</dbReference>
<comment type="similarity">
    <text evidence="3">Belongs to the peptidase S1 family. CLIP subfamily.</text>
</comment>
<evidence type="ECO:0000259" key="5">
    <source>
        <dbReference type="PROSITE" id="PS50240"/>
    </source>
</evidence>
<dbReference type="VEuPathDB" id="VectorBase:ASIS009251"/>
<evidence type="ECO:0000256" key="1">
    <source>
        <dbReference type="ARBA" id="ARBA00022536"/>
    </source>
</evidence>
<dbReference type="STRING" id="74873.A0A084VTD5"/>
<dbReference type="InterPro" id="IPR050778">
    <property type="entry name" value="Cueball_EGF_LRP_Nidogen"/>
</dbReference>
<dbReference type="Gene3D" id="2.120.10.30">
    <property type="entry name" value="TolB, C-terminal domain"/>
    <property type="match status" value="2"/>
</dbReference>
<keyword evidence="1" id="KW-0245">EGF-like domain</keyword>
<dbReference type="PROSITE" id="PS51120">
    <property type="entry name" value="LDLRB"/>
    <property type="match status" value="4"/>
</dbReference>
<dbReference type="InterPro" id="IPR001254">
    <property type="entry name" value="Trypsin_dom"/>
</dbReference>
<evidence type="ECO:0000313" key="8">
    <source>
        <dbReference type="Proteomes" id="UP000030765"/>
    </source>
</evidence>
<evidence type="ECO:0000313" key="7">
    <source>
        <dbReference type="EnsemblMetazoa" id="ASIC008885-PA"/>
    </source>
</evidence>
<dbReference type="InterPro" id="IPR009003">
    <property type="entry name" value="Peptidase_S1_PA"/>
</dbReference>
<feature type="repeat" description="LDL-receptor class B" evidence="4">
    <location>
        <begin position="188"/>
        <end position="230"/>
    </location>
</feature>
<evidence type="ECO:0000313" key="6">
    <source>
        <dbReference type="EMBL" id="KFB41229.1"/>
    </source>
</evidence>
<keyword evidence="8" id="KW-1185">Reference proteome</keyword>
<dbReference type="SMART" id="SM00135">
    <property type="entry name" value="LY"/>
    <property type="match status" value="6"/>
</dbReference>
<dbReference type="Gene3D" id="2.40.10.10">
    <property type="entry name" value="Trypsin-like serine proteases"/>
    <property type="match status" value="1"/>
</dbReference>
<reference evidence="7" key="2">
    <citation type="submission" date="2020-05" db="UniProtKB">
        <authorList>
            <consortium name="EnsemblMetazoa"/>
        </authorList>
    </citation>
    <scope>IDENTIFICATION</scope>
</reference>
<organism evidence="6">
    <name type="scientific">Anopheles sinensis</name>
    <name type="common">Mosquito</name>
    <dbReference type="NCBI Taxonomy" id="74873"/>
    <lineage>
        <taxon>Eukaryota</taxon>
        <taxon>Metazoa</taxon>
        <taxon>Ecdysozoa</taxon>
        <taxon>Arthropoda</taxon>
        <taxon>Hexapoda</taxon>
        <taxon>Insecta</taxon>
        <taxon>Pterygota</taxon>
        <taxon>Neoptera</taxon>
        <taxon>Endopterygota</taxon>
        <taxon>Diptera</taxon>
        <taxon>Nematocera</taxon>
        <taxon>Culicoidea</taxon>
        <taxon>Culicidae</taxon>
        <taxon>Anophelinae</taxon>
        <taxon>Anopheles</taxon>
    </lineage>
</organism>
<dbReference type="GO" id="GO:0017147">
    <property type="term" value="F:Wnt-protein binding"/>
    <property type="evidence" value="ECO:0007669"/>
    <property type="project" value="TreeGrafter"/>
</dbReference>
<dbReference type="OrthoDB" id="10066840at2759"/>
<gene>
    <name evidence="6" type="ORF">ZHAS_00008885</name>
</gene>
<keyword evidence="2" id="KW-0677">Repeat</keyword>
<name>A0A084VTD5_ANOSI</name>
<dbReference type="SUPFAM" id="SSF63825">
    <property type="entry name" value="YWTD domain"/>
    <property type="match status" value="2"/>
</dbReference>
<dbReference type="OMA" id="SSWINAR"/>
<dbReference type="EMBL" id="KE525079">
    <property type="protein sequence ID" value="KFB41229.1"/>
    <property type="molecule type" value="Genomic_DNA"/>
</dbReference>